<gene>
    <name evidence="2" type="ORF">AFUS01_LOCUS14278</name>
</gene>
<evidence type="ECO:0000313" key="2">
    <source>
        <dbReference type="EMBL" id="CAG7725314.1"/>
    </source>
</evidence>
<reference evidence="2" key="1">
    <citation type="submission" date="2021-06" db="EMBL/GenBank/DDBJ databases">
        <authorList>
            <person name="Hodson N. C."/>
            <person name="Mongue J. A."/>
            <person name="Jaron S. K."/>
        </authorList>
    </citation>
    <scope>NUCLEOTIDE SEQUENCE</scope>
</reference>
<evidence type="ECO:0000313" key="3">
    <source>
        <dbReference type="Proteomes" id="UP000708208"/>
    </source>
</evidence>
<feature type="non-terminal residue" evidence="2">
    <location>
        <position position="38"/>
    </location>
</feature>
<name>A0A8J2NYL6_9HEXA</name>
<evidence type="ECO:0000256" key="1">
    <source>
        <dbReference type="SAM" id="MobiDB-lite"/>
    </source>
</evidence>
<comment type="caution">
    <text evidence="2">The sequence shown here is derived from an EMBL/GenBank/DDBJ whole genome shotgun (WGS) entry which is preliminary data.</text>
</comment>
<dbReference type="EMBL" id="CAJVCH010120327">
    <property type="protein sequence ID" value="CAG7725314.1"/>
    <property type="molecule type" value="Genomic_DNA"/>
</dbReference>
<proteinExistence type="predicted"/>
<dbReference type="Proteomes" id="UP000708208">
    <property type="component" value="Unassembled WGS sequence"/>
</dbReference>
<dbReference type="AlphaFoldDB" id="A0A8J2NYL6"/>
<organism evidence="2 3">
    <name type="scientific">Allacma fusca</name>
    <dbReference type="NCBI Taxonomy" id="39272"/>
    <lineage>
        <taxon>Eukaryota</taxon>
        <taxon>Metazoa</taxon>
        <taxon>Ecdysozoa</taxon>
        <taxon>Arthropoda</taxon>
        <taxon>Hexapoda</taxon>
        <taxon>Collembola</taxon>
        <taxon>Symphypleona</taxon>
        <taxon>Sminthuridae</taxon>
        <taxon>Allacma</taxon>
    </lineage>
</organism>
<accession>A0A8J2NYL6</accession>
<feature type="compositionally biased region" description="Polar residues" evidence="1">
    <location>
        <begin position="25"/>
        <end position="38"/>
    </location>
</feature>
<feature type="region of interest" description="Disordered" evidence="1">
    <location>
        <begin position="1"/>
        <end position="38"/>
    </location>
</feature>
<keyword evidence="3" id="KW-1185">Reference proteome</keyword>
<sequence length="38" mass="4225">MKLPSEVENVPTTSIDPVVPRTRQESQPTPTTSRPKGY</sequence>
<protein>
    <submittedName>
        <fullName evidence="2">Uncharacterized protein</fullName>
    </submittedName>
</protein>